<dbReference type="EMBL" id="CP078093">
    <property type="protein sequence ID" value="QXM06245.1"/>
    <property type="molecule type" value="Genomic_DNA"/>
</dbReference>
<dbReference type="Proteomes" id="UP000886818">
    <property type="component" value="Chromosome"/>
</dbReference>
<keyword evidence="2" id="KW-1185">Reference proteome</keyword>
<name>A0ABX8REB1_9CLOT</name>
<evidence type="ECO:0000313" key="1">
    <source>
        <dbReference type="EMBL" id="QXM06245.1"/>
    </source>
</evidence>
<protein>
    <submittedName>
        <fullName evidence="1">Uncharacterized protein</fullName>
    </submittedName>
</protein>
<sequence>MGKFKDFDLNLKKVKTDNKNTSRAWTANVFCYTYISERHCSEISTHCSPSDMTACRNAAKPGEGTRC</sequence>
<reference evidence="1" key="1">
    <citation type="submission" date="2021-07" db="EMBL/GenBank/DDBJ databases">
        <title>Complete genome sequence of Crassaminicella sp. 143-21, isolated from a deep-sea hydrothermal vent.</title>
        <authorList>
            <person name="Li X."/>
        </authorList>
    </citation>
    <scope>NUCLEOTIDE SEQUENCE</scope>
    <source>
        <strain evidence="1">143-21</strain>
    </source>
</reference>
<proteinExistence type="predicted"/>
<evidence type="ECO:0000313" key="2">
    <source>
        <dbReference type="Proteomes" id="UP000886818"/>
    </source>
</evidence>
<accession>A0ABX8REB1</accession>
<organism evidence="1 2">
    <name type="scientific">Crassaminicella indica</name>
    <dbReference type="NCBI Taxonomy" id="2855394"/>
    <lineage>
        <taxon>Bacteria</taxon>
        <taxon>Bacillati</taxon>
        <taxon>Bacillota</taxon>
        <taxon>Clostridia</taxon>
        <taxon>Eubacteriales</taxon>
        <taxon>Clostridiaceae</taxon>
        <taxon>Crassaminicella</taxon>
    </lineage>
</organism>
<dbReference type="RefSeq" id="WP_218282941.1">
    <property type="nucleotide sequence ID" value="NZ_CP078093.1"/>
</dbReference>
<gene>
    <name evidence="1" type="ORF">KVH43_13025</name>
</gene>